<dbReference type="Pfam" id="PF05036">
    <property type="entry name" value="SPOR"/>
    <property type="match status" value="1"/>
</dbReference>
<sequence>MKTFFILIIGAFVSFLQTSCSPARPAATQAPVPTSAQNKNPAPQAGSVPRPATQPAQKKDEPVAVVKREKGDFHLTAVDSASMGNEILLSTAKIKSENVIEGADQKSNGQELTDKEKTEFKIVNGFRIQVYATTDFKEAERKKEDLQLGIEDRVYVVYEAPFYKIRVGNFETEAKVKDLKKTLGEMGYETWIVPSKIRTSGK</sequence>
<dbReference type="Gene3D" id="3.30.70.1070">
    <property type="entry name" value="Sporulation related repeat"/>
    <property type="match status" value="1"/>
</dbReference>
<dbReference type="GO" id="GO:0042834">
    <property type="term" value="F:peptidoglycan binding"/>
    <property type="evidence" value="ECO:0007669"/>
    <property type="project" value="InterPro"/>
</dbReference>
<feature type="domain" description="SPOR" evidence="3">
    <location>
        <begin position="120"/>
        <end position="195"/>
    </location>
</feature>
<organism evidence="4 5">
    <name type="scientific">Candidatus Raymondbacteria bacterium RIFOXYD12_FULL_49_13</name>
    <dbReference type="NCBI Taxonomy" id="1817890"/>
    <lineage>
        <taxon>Bacteria</taxon>
        <taxon>Raymondiibacteriota</taxon>
    </lineage>
</organism>
<evidence type="ECO:0000256" key="1">
    <source>
        <dbReference type="SAM" id="MobiDB-lite"/>
    </source>
</evidence>
<feature type="region of interest" description="Disordered" evidence="1">
    <location>
        <begin position="23"/>
        <end position="62"/>
    </location>
</feature>
<evidence type="ECO:0000256" key="2">
    <source>
        <dbReference type="SAM" id="SignalP"/>
    </source>
</evidence>
<comment type="caution">
    <text evidence="4">The sequence shown here is derived from an EMBL/GenBank/DDBJ whole genome shotgun (WGS) entry which is preliminary data.</text>
</comment>
<proteinExistence type="predicted"/>
<dbReference type="Proteomes" id="UP000179243">
    <property type="component" value="Unassembled WGS sequence"/>
</dbReference>
<dbReference type="EMBL" id="MFYX01000003">
    <property type="protein sequence ID" value="OGK07561.1"/>
    <property type="molecule type" value="Genomic_DNA"/>
</dbReference>
<dbReference type="InterPro" id="IPR007730">
    <property type="entry name" value="SPOR-like_dom"/>
</dbReference>
<feature type="signal peptide" evidence="2">
    <location>
        <begin position="1"/>
        <end position="25"/>
    </location>
</feature>
<name>A0A1F7FLV7_UNCRA</name>
<keyword evidence="2" id="KW-0732">Signal</keyword>
<dbReference type="SUPFAM" id="SSF110997">
    <property type="entry name" value="Sporulation related repeat"/>
    <property type="match status" value="1"/>
</dbReference>
<dbReference type="PROSITE" id="PS51724">
    <property type="entry name" value="SPOR"/>
    <property type="match status" value="1"/>
</dbReference>
<feature type="compositionally biased region" description="Polar residues" evidence="1">
    <location>
        <begin position="31"/>
        <end position="41"/>
    </location>
</feature>
<gene>
    <name evidence="4" type="ORF">A2519_01540</name>
</gene>
<dbReference type="AlphaFoldDB" id="A0A1F7FLV7"/>
<protein>
    <recommendedName>
        <fullName evidence="3">SPOR domain-containing protein</fullName>
    </recommendedName>
</protein>
<evidence type="ECO:0000313" key="5">
    <source>
        <dbReference type="Proteomes" id="UP000179243"/>
    </source>
</evidence>
<reference evidence="4 5" key="1">
    <citation type="journal article" date="2016" name="Nat. Commun.">
        <title>Thousands of microbial genomes shed light on interconnected biogeochemical processes in an aquifer system.</title>
        <authorList>
            <person name="Anantharaman K."/>
            <person name="Brown C.T."/>
            <person name="Hug L.A."/>
            <person name="Sharon I."/>
            <person name="Castelle C.J."/>
            <person name="Probst A.J."/>
            <person name="Thomas B.C."/>
            <person name="Singh A."/>
            <person name="Wilkins M.J."/>
            <person name="Karaoz U."/>
            <person name="Brodie E.L."/>
            <person name="Williams K.H."/>
            <person name="Hubbard S.S."/>
            <person name="Banfield J.F."/>
        </authorList>
    </citation>
    <scope>NUCLEOTIDE SEQUENCE [LARGE SCALE GENOMIC DNA]</scope>
</reference>
<evidence type="ECO:0000313" key="4">
    <source>
        <dbReference type="EMBL" id="OGK07561.1"/>
    </source>
</evidence>
<feature type="chain" id="PRO_5009528854" description="SPOR domain-containing protein" evidence="2">
    <location>
        <begin position="26"/>
        <end position="202"/>
    </location>
</feature>
<dbReference type="InterPro" id="IPR036680">
    <property type="entry name" value="SPOR-like_sf"/>
</dbReference>
<accession>A0A1F7FLV7</accession>
<evidence type="ECO:0000259" key="3">
    <source>
        <dbReference type="PROSITE" id="PS51724"/>
    </source>
</evidence>